<feature type="domain" description="DUF7153" evidence="1">
    <location>
        <begin position="11"/>
        <end position="168"/>
    </location>
</feature>
<dbReference type="Pfam" id="PF23672">
    <property type="entry name" value="DUF7153"/>
    <property type="match status" value="1"/>
</dbReference>
<reference evidence="2 3" key="1">
    <citation type="journal article" date="2022" name="Allergy">
        <title>Genome assembly and annotation of Periplaneta americana reveal a comprehensive cockroach allergen profile.</title>
        <authorList>
            <person name="Wang L."/>
            <person name="Xiong Q."/>
            <person name="Saelim N."/>
            <person name="Wang L."/>
            <person name="Nong W."/>
            <person name="Wan A.T."/>
            <person name="Shi M."/>
            <person name="Liu X."/>
            <person name="Cao Q."/>
            <person name="Hui J.H.L."/>
            <person name="Sookrung N."/>
            <person name="Leung T.F."/>
            <person name="Tungtrongchitr A."/>
            <person name="Tsui S.K.W."/>
        </authorList>
    </citation>
    <scope>NUCLEOTIDE SEQUENCE [LARGE SCALE GENOMIC DNA]</scope>
    <source>
        <strain evidence="2">PWHHKU_190912</strain>
    </source>
</reference>
<sequence length="204" mass="23658">LYYYYIWLFTVMYPVVHFTENNETVQRLQAGQLLDEQALGSDFVLHQGLYREVRSIIPETELPPPPQNHVAYMLLGFKNLDKNFSQVMLDTWKDWTGARHIYMYLPDELGLTRISFYHREAPHSLSLFMYLVLVECQGITSKEQQVQLMDFAQRMRVERMAGSVSVYSAESLSRSPVTTSPVSSNSMGHILSNLHDTHISNNYK</sequence>
<comment type="caution">
    <text evidence="2">The sequence shown here is derived from an EMBL/GenBank/DDBJ whole genome shotgun (WGS) entry which is preliminary data.</text>
</comment>
<proteinExistence type="predicted"/>
<dbReference type="EMBL" id="JAJSOF020000023">
    <property type="protein sequence ID" value="KAJ4435859.1"/>
    <property type="molecule type" value="Genomic_DNA"/>
</dbReference>
<organism evidence="2 3">
    <name type="scientific">Periplaneta americana</name>
    <name type="common">American cockroach</name>
    <name type="synonym">Blatta americana</name>
    <dbReference type="NCBI Taxonomy" id="6978"/>
    <lineage>
        <taxon>Eukaryota</taxon>
        <taxon>Metazoa</taxon>
        <taxon>Ecdysozoa</taxon>
        <taxon>Arthropoda</taxon>
        <taxon>Hexapoda</taxon>
        <taxon>Insecta</taxon>
        <taxon>Pterygota</taxon>
        <taxon>Neoptera</taxon>
        <taxon>Polyneoptera</taxon>
        <taxon>Dictyoptera</taxon>
        <taxon>Blattodea</taxon>
        <taxon>Blattoidea</taxon>
        <taxon>Blattidae</taxon>
        <taxon>Blattinae</taxon>
        <taxon>Periplaneta</taxon>
    </lineage>
</organism>
<dbReference type="InterPro" id="IPR055577">
    <property type="entry name" value="DUF7153"/>
</dbReference>
<evidence type="ECO:0000313" key="2">
    <source>
        <dbReference type="EMBL" id="KAJ4435859.1"/>
    </source>
</evidence>
<dbReference type="PANTHER" id="PTHR22198:SF1">
    <property type="entry name" value="FERM DOMAIN-CONTAINING PROTEIN"/>
    <property type="match status" value="1"/>
</dbReference>
<gene>
    <name evidence="2" type="ORF">ANN_18479</name>
</gene>
<evidence type="ECO:0000313" key="3">
    <source>
        <dbReference type="Proteomes" id="UP001148838"/>
    </source>
</evidence>
<feature type="non-terminal residue" evidence="2">
    <location>
        <position position="1"/>
    </location>
</feature>
<dbReference type="Proteomes" id="UP001148838">
    <property type="component" value="Unassembled WGS sequence"/>
</dbReference>
<keyword evidence="3" id="KW-1185">Reference proteome</keyword>
<accession>A0ABQ8SPW0</accession>
<protein>
    <recommendedName>
        <fullName evidence="1">DUF7153 domain-containing protein</fullName>
    </recommendedName>
</protein>
<name>A0ABQ8SPW0_PERAM</name>
<dbReference type="PANTHER" id="PTHR22198">
    <property type="entry name" value="FERM DOMAIN-CONTAINING PROTEIN"/>
    <property type="match status" value="1"/>
</dbReference>
<evidence type="ECO:0000259" key="1">
    <source>
        <dbReference type="Pfam" id="PF23672"/>
    </source>
</evidence>